<protein>
    <recommendedName>
        <fullName evidence="6">Mutator family transposase</fullName>
    </recommendedName>
</protein>
<evidence type="ECO:0000256" key="3">
    <source>
        <dbReference type="ARBA" id="ARBA00022578"/>
    </source>
</evidence>
<sequence>MLMLDGIRLSSDRTAVVALGIDTESRKQVLDFVLGSSESLEITSDLMSQIMKRGFTCSHRLCVVLDGSDALRGAVKEHFPDAVVQRCLVRKERNLKAKLSKRNWGEVSRLSTRLQGVQGS</sequence>
<evidence type="ECO:0000256" key="1">
    <source>
        <dbReference type="ARBA" id="ARBA00002190"/>
    </source>
</evidence>
<dbReference type="EMBL" id="JACHXU010000004">
    <property type="protein sequence ID" value="MBB3205827.1"/>
    <property type="molecule type" value="Genomic_DNA"/>
</dbReference>
<evidence type="ECO:0000256" key="4">
    <source>
        <dbReference type="ARBA" id="ARBA00023125"/>
    </source>
</evidence>
<gene>
    <name evidence="7" type="ORF">FHS27_001631</name>
</gene>
<dbReference type="InterPro" id="IPR001207">
    <property type="entry name" value="Transposase_mutator"/>
</dbReference>
<dbReference type="PANTHER" id="PTHR33217:SF7">
    <property type="entry name" value="TRANSPOSASE FOR INSERTION SEQUENCE ELEMENT IS1081"/>
    <property type="match status" value="1"/>
</dbReference>
<accession>A0A7W5DX70</accession>
<evidence type="ECO:0000256" key="2">
    <source>
        <dbReference type="ARBA" id="ARBA00010961"/>
    </source>
</evidence>
<evidence type="ECO:0000313" key="8">
    <source>
        <dbReference type="Proteomes" id="UP000536179"/>
    </source>
</evidence>
<dbReference type="GO" id="GO:0003677">
    <property type="term" value="F:DNA binding"/>
    <property type="evidence" value="ECO:0007669"/>
    <property type="project" value="UniProtKB-UniRule"/>
</dbReference>
<evidence type="ECO:0000256" key="6">
    <source>
        <dbReference type="RuleBase" id="RU365089"/>
    </source>
</evidence>
<evidence type="ECO:0000256" key="5">
    <source>
        <dbReference type="ARBA" id="ARBA00023172"/>
    </source>
</evidence>
<dbReference type="Proteomes" id="UP000536179">
    <property type="component" value="Unassembled WGS sequence"/>
</dbReference>
<name>A0A7W5DX70_9BACT</name>
<dbReference type="AlphaFoldDB" id="A0A7W5DX70"/>
<proteinExistence type="inferred from homology"/>
<dbReference type="PANTHER" id="PTHR33217">
    <property type="entry name" value="TRANSPOSASE FOR INSERTION SEQUENCE ELEMENT IS1081"/>
    <property type="match status" value="1"/>
</dbReference>
<keyword evidence="6" id="KW-0814">Transposable element</keyword>
<dbReference type="Pfam" id="PF00872">
    <property type="entry name" value="Transposase_mut"/>
    <property type="match status" value="1"/>
</dbReference>
<comment type="caution">
    <text evidence="7">The sequence shown here is derived from an EMBL/GenBank/DDBJ whole genome shotgun (WGS) entry which is preliminary data.</text>
</comment>
<keyword evidence="5 6" id="KW-0233">DNA recombination</keyword>
<evidence type="ECO:0000313" key="7">
    <source>
        <dbReference type="EMBL" id="MBB3205827.1"/>
    </source>
</evidence>
<comment type="similarity">
    <text evidence="2 6">Belongs to the transposase mutator family.</text>
</comment>
<reference evidence="7 8" key="1">
    <citation type="submission" date="2020-08" db="EMBL/GenBank/DDBJ databases">
        <title>Genomic Encyclopedia of Type Strains, Phase III (KMG-III): the genomes of soil and plant-associated and newly described type strains.</title>
        <authorList>
            <person name="Whitman W."/>
        </authorList>
    </citation>
    <scope>NUCLEOTIDE SEQUENCE [LARGE SCALE GENOMIC DNA]</scope>
    <source>
        <strain evidence="7 8">CECT 8075</strain>
    </source>
</reference>
<dbReference type="GO" id="GO:0006313">
    <property type="term" value="P:DNA transposition"/>
    <property type="evidence" value="ECO:0007669"/>
    <property type="project" value="UniProtKB-UniRule"/>
</dbReference>
<keyword evidence="4 6" id="KW-0238">DNA-binding</keyword>
<dbReference type="GO" id="GO:0004803">
    <property type="term" value="F:transposase activity"/>
    <property type="evidence" value="ECO:0007669"/>
    <property type="project" value="UniProtKB-UniRule"/>
</dbReference>
<keyword evidence="3 6" id="KW-0815">Transposition</keyword>
<comment type="function">
    <text evidence="1 6">Required for the transposition of the insertion element.</text>
</comment>
<keyword evidence="8" id="KW-1185">Reference proteome</keyword>
<organism evidence="7 8">
    <name type="scientific">Aporhodopirellula rubra</name>
    <dbReference type="NCBI Taxonomy" id="980271"/>
    <lineage>
        <taxon>Bacteria</taxon>
        <taxon>Pseudomonadati</taxon>
        <taxon>Planctomycetota</taxon>
        <taxon>Planctomycetia</taxon>
        <taxon>Pirellulales</taxon>
        <taxon>Pirellulaceae</taxon>
        <taxon>Aporhodopirellula</taxon>
    </lineage>
</organism>